<evidence type="ECO:0000256" key="8">
    <source>
        <dbReference type="ARBA" id="ARBA00023285"/>
    </source>
</evidence>
<keyword evidence="5" id="KW-0846">Cobalamin</keyword>
<dbReference type="InterPro" id="IPR006099">
    <property type="entry name" value="MeMalonylCoA_mutase_a/b_cat"/>
</dbReference>
<dbReference type="Proteomes" id="UP000316624">
    <property type="component" value="Unassembled WGS sequence"/>
</dbReference>
<dbReference type="GO" id="GO:0004494">
    <property type="term" value="F:methylmalonyl-CoA mutase activity"/>
    <property type="evidence" value="ECO:0007669"/>
    <property type="project" value="UniProtKB-EC"/>
</dbReference>
<dbReference type="PROSITE" id="PS51332">
    <property type="entry name" value="B12_BINDING"/>
    <property type="match status" value="1"/>
</dbReference>
<organism evidence="11 12">
    <name type="scientific">Sphingobium wenxiniae (strain DSM 21828 / CGMCC 1.7748 / JZ-1)</name>
    <dbReference type="NCBI Taxonomy" id="595605"/>
    <lineage>
        <taxon>Bacteria</taxon>
        <taxon>Pseudomonadati</taxon>
        <taxon>Pseudomonadota</taxon>
        <taxon>Alphaproteobacteria</taxon>
        <taxon>Sphingomonadales</taxon>
        <taxon>Sphingomonadaceae</taxon>
        <taxon>Sphingobium</taxon>
    </lineage>
</organism>
<keyword evidence="6" id="KW-0479">Metal-binding</keyword>
<dbReference type="FunFam" id="3.20.20.240:FF:000001">
    <property type="entry name" value="Probable methylmalonyl-coa mutase"/>
    <property type="match status" value="1"/>
</dbReference>
<dbReference type="GO" id="GO:0005737">
    <property type="term" value="C:cytoplasm"/>
    <property type="evidence" value="ECO:0007669"/>
    <property type="project" value="TreeGrafter"/>
</dbReference>
<dbReference type="AlphaFoldDB" id="A0A562KQ43"/>
<dbReference type="PROSITE" id="PS00544">
    <property type="entry name" value="METMALONYL_COA_MUTASE"/>
    <property type="match status" value="1"/>
</dbReference>
<dbReference type="InterPro" id="IPR036724">
    <property type="entry name" value="Cobalamin-bd_sf"/>
</dbReference>
<dbReference type="EC" id="5.4.99.2" evidence="4"/>
<dbReference type="GO" id="GO:0031419">
    <property type="term" value="F:cobalamin binding"/>
    <property type="evidence" value="ECO:0007669"/>
    <property type="project" value="UniProtKB-KW"/>
</dbReference>
<gene>
    <name evidence="11" type="ORF">IQ35_00138</name>
</gene>
<dbReference type="Gene3D" id="3.20.20.240">
    <property type="entry name" value="Methylmalonyl-CoA mutase"/>
    <property type="match status" value="1"/>
</dbReference>
<feature type="domain" description="B12-binding" evidence="10">
    <location>
        <begin position="593"/>
        <end position="725"/>
    </location>
</feature>
<dbReference type="InterPro" id="IPR006158">
    <property type="entry name" value="Cobalamin-bd"/>
</dbReference>
<comment type="cofactor">
    <cofactor evidence="1">
        <name>adenosylcob(III)alamin</name>
        <dbReference type="ChEBI" id="CHEBI:18408"/>
    </cofactor>
</comment>
<evidence type="ECO:0000256" key="3">
    <source>
        <dbReference type="ARBA" id="ARBA00008465"/>
    </source>
</evidence>
<dbReference type="SUPFAM" id="SSF51703">
    <property type="entry name" value="Cobalamin (vitamin B12)-dependent enzymes"/>
    <property type="match status" value="1"/>
</dbReference>
<dbReference type="GO" id="GO:0046872">
    <property type="term" value="F:metal ion binding"/>
    <property type="evidence" value="ECO:0007669"/>
    <property type="project" value="UniProtKB-KW"/>
</dbReference>
<proteinExistence type="inferred from homology"/>
<accession>A0A562KQ43</accession>
<dbReference type="Pfam" id="PF02310">
    <property type="entry name" value="B12-binding"/>
    <property type="match status" value="1"/>
</dbReference>
<keyword evidence="12" id="KW-1185">Reference proteome</keyword>
<dbReference type="NCBIfam" id="TIGR00640">
    <property type="entry name" value="acid_CoA_mut_C"/>
    <property type="match status" value="1"/>
</dbReference>
<sequence>MNVSRLHSGRTEIEVTDKPTLDQWAAAATKEVKGKDLTWHTPEGIDVKPLYTAQDVQVDPGFPGFAPFTRGVKASMYAGRPWTIRQYAGFSTAEESNAFYRRNLAAGQKGLSVAFDLATHRGYDSDHPRVVGDVGKAGVAIDSVEDMKILFDGIPLDQMSVSMTMNGAVIPILSFFIVAGEEQGVDRKLLDGTIQNDILKEFMVRNTYIYPPEPSMRIISDIFGYTSREMPKFNSISISGYHMQEAGATQVQELAFTIADGMEYVKYGVASGLDIDKFAGRLSFFFAIGMNFFMEVAKLRAARVLWHRAMTKLGAQDERSKMLRTHCQTSGVSLTEQDPYNNVMRTTIEAMAAMLGGTQSLHTNALDEAIALPTDFSARIARNTQIIIQEETGMCNVVDPLGGSYYVEALTQELVDRAQEIIDRVQSEGGMAKAVAAGWPKAMIEEAAAARQARVDRGEDVIVGVNKYRLANEDLLETLEVDNTKVREAQIARINKMKAERDEAKCQAALDALRKGAASPASIENNLLALAVEAARARATLGEISSAMEERFDRYGTVPTPVKGVYAAPYKDDSRWKQVLDGVQAVERRLGRKPKILIAKMGQDGHDRGANIIASAFGDMGFDVVSGPLFQTPEETVVLALDSGVDVVGASSLAAGHKTLIPDLIRQLREAGRNDIKVIAGGVIPPQDYDYLRDAGVQGIYGPGSNVVECAADVLRLLGHNMPPAGLEEAA</sequence>
<evidence type="ECO:0000313" key="11">
    <source>
        <dbReference type="EMBL" id="TWH97541.1"/>
    </source>
</evidence>
<dbReference type="CDD" id="cd02071">
    <property type="entry name" value="MM_CoA_mut_B12_BD"/>
    <property type="match status" value="1"/>
</dbReference>
<dbReference type="Gene3D" id="3.40.50.280">
    <property type="entry name" value="Cobalamin-binding domain"/>
    <property type="match status" value="1"/>
</dbReference>
<dbReference type="Pfam" id="PF01642">
    <property type="entry name" value="MM_CoA_mutase"/>
    <property type="match status" value="1"/>
</dbReference>
<dbReference type="InterPro" id="IPR006159">
    <property type="entry name" value="Acid_CoA_mut_C"/>
</dbReference>
<evidence type="ECO:0000259" key="10">
    <source>
        <dbReference type="PROSITE" id="PS51332"/>
    </source>
</evidence>
<keyword evidence="8" id="KW-0170">Cobalt</keyword>
<evidence type="ECO:0000256" key="6">
    <source>
        <dbReference type="ARBA" id="ARBA00022723"/>
    </source>
</evidence>
<evidence type="ECO:0000256" key="5">
    <source>
        <dbReference type="ARBA" id="ARBA00022628"/>
    </source>
</evidence>
<dbReference type="GO" id="GO:0019678">
    <property type="term" value="P:propionate metabolic process, methylmalonyl pathway"/>
    <property type="evidence" value="ECO:0007669"/>
    <property type="project" value="TreeGrafter"/>
</dbReference>
<evidence type="ECO:0000256" key="1">
    <source>
        <dbReference type="ARBA" id="ARBA00001922"/>
    </source>
</evidence>
<protein>
    <recommendedName>
        <fullName evidence="9">Methylmalonyl-CoA mutase</fullName>
        <ecNumber evidence="4">5.4.99.2</ecNumber>
    </recommendedName>
</protein>
<keyword evidence="7" id="KW-0413">Isomerase</keyword>
<dbReference type="InterPro" id="IPR016176">
    <property type="entry name" value="Cbl-dep_enz_cat"/>
</dbReference>
<dbReference type="PANTHER" id="PTHR48101">
    <property type="entry name" value="METHYLMALONYL-COA MUTASE, MITOCHONDRIAL-RELATED"/>
    <property type="match status" value="1"/>
</dbReference>
<dbReference type="InterPro" id="IPR006098">
    <property type="entry name" value="MMCoA_mutase_a_cat"/>
</dbReference>
<evidence type="ECO:0000256" key="9">
    <source>
        <dbReference type="ARBA" id="ARBA00072363"/>
    </source>
</evidence>
<evidence type="ECO:0000256" key="4">
    <source>
        <dbReference type="ARBA" id="ARBA00012398"/>
    </source>
</evidence>
<dbReference type="NCBIfam" id="NF006944">
    <property type="entry name" value="PRK09426.1"/>
    <property type="match status" value="1"/>
</dbReference>
<dbReference type="InterPro" id="IPR058549">
    <property type="entry name" value="MeMalonylCoA_mutase_a/b_site"/>
</dbReference>
<dbReference type="SUPFAM" id="SSF52242">
    <property type="entry name" value="Cobalamin (vitamin B12)-binding domain"/>
    <property type="match status" value="1"/>
</dbReference>
<dbReference type="EMBL" id="VLKK01000001">
    <property type="protein sequence ID" value="TWH97541.1"/>
    <property type="molecule type" value="Genomic_DNA"/>
</dbReference>
<name>A0A562KQ43_SPHWJ</name>
<dbReference type="CDD" id="cd03679">
    <property type="entry name" value="MM_CoA_mutase_alpha_like"/>
    <property type="match status" value="1"/>
</dbReference>
<dbReference type="PANTHER" id="PTHR48101:SF4">
    <property type="entry name" value="METHYLMALONYL-COA MUTASE, MITOCHONDRIAL"/>
    <property type="match status" value="1"/>
</dbReference>
<evidence type="ECO:0000256" key="7">
    <source>
        <dbReference type="ARBA" id="ARBA00023235"/>
    </source>
</evidence>
<evidence type="ECO:0000313" key="12">
    <source>
        <dbReference type="Proteomes" id="UP000316624"/>
    </source>
</evidence>
<reference evidence="11 12" key="1">
    <citation type="journal article" date="2015" name="Stand. Genomic Sci.">
        <title>Genomic Encyclopedia of Bacterial and Archaeal Type Strains, Phase III: the genomes of soil and plant-associated and newly described type strains.</title>
        <authorList>
            <person name="Whitman W.B."/>
            <person name="Woyke T."/>
            <person name="Klenk H.P."/>
            <person name="Zhou Y."/>
            <person name="Lilburn T.G."/>
            <person name="Beck B.J."/>
            <person name="De Vos P."/>
            <person name="Vandamme P."/>
            <person name="Eisen J.A."/>
            <person name="Garrity G."/>
            <person name="Hugenholtz P."/>
            <person name="Kyrpides N.C."/>
        </authorList>
    </citation>
    <scope>NUCLEOTIDE SEQUENCE [LARGE SCALE GENOMIC DNA]</scope>
    <source>
        <strain evidence="11 12">CGMCC 1.7748</strain>
    </source>
</reference>
<evidence type="ECO:0000256" key="2">
    <source>
        <dbReference type="ARBA" id="ARBA00005146"/>
    </source>
</evidence>
<dbReference type="NCBIfam" id="TIGR00641">
    <property type="entry name" value="acid_CoA_mut_N"/>
    <property type="match status" value="1"/>
</dbReference>
<comment type="pathway">
    <text evidence="2">Metabolic intermediate metabolism; propanoyl-CoA degradation; succinyl-CoA from propanoyl-CoA: step 3/3.</text>
</comment>
<comment type="caution">
    <text evidence="11">The sequence shown here is derived from an EMBL/GenBank/DDBJ whole genome shotgun (WGS) entry which is preliminary data.</text>
</comment>
<comment type="similarity">
    <text evidence="3">Belongs to the methylmalonyl-CoA mutase family.</text>
</comment>